<organism evidence="2 3">
    <name type="scientific">PS1 clade bacterium</name>
    <dbReference type="NCBI Taxonomy" id="2175152"/>
    <lineage>
        <taxon>Bacteria</taxon>
        <taxon>Pseudomonadati</taxon>
        <taxon>Pseudomonadota</taxon>
        <taxon>Alphaproteobacteria</taxon>
        <taxon>PS1 clade</taxon>
    </lineage>
</organism>
<comment type="caution">
    <text evidence="2">The sequence shown here is derived from an EMBL/GenBank/DDBJ whole genome shotgun (WGS) entry which is preliminary data.</text>
</comment>
<dbReference type="InterPro" id="IPR006805">
    <property type="entry name" value="Anth_synth_I_N"/>
</dbReference>
<gene>
    <name evidence="2" type="ORF">ISQ19_04535</name>
</gene>
<feature type="domain" description="Anthranilate synthase component I N-terminal" evidence="1">
    <location>
        <begin position="27"/>
        <end position="161"/>
    </location>
</feature>
<dbReference type="PANTHER" id="PTHR11236">
    <property type="entry name" value="AMINOBENZOATE/ANTHRANILATE SYNTHASE"/>
    <property type="match status" value="1"/>
</dbReference>
<dbReference type="SUPFAM" id="SSF56322">
    <property type="entry name" value="ADC synthase"/>
    <property type="match status" value="1"/>
</dbReference>
<name>A0A937HNI5_9PROT</name>
<dbReference type="GO" id="GO:0046820">
    <property type="term" value="F:4-amino-4-deoxychorismate synthase activity"/>
    <property type="evidence" value="ECO:0007669"/>
    <property type="project" value="TreeGrafter"/>
</dbReference>
<dbReference type="PANTHER" id="PTHR11236:SF50">
    <property type="entry name" value="AMINODEOXYCHORISMATE SYNTHASE COMPONENT 1"/>
    <property type="match status" value="1"/>
</dbReference>
<feature type="non-terminal residue" evidence="2">
    <location>
        <position position="254"/>
    </location>
</feature>
<sequence length="254" mass="26844">MVDSAAARGDLLRYVAPSGALVEEIGWVDPEAAFLPHAARDASLWLDSSDPTHEAARYSFIALDPYKKLSFKAGNAKAGVAAVQSELDAHRALWGALPPAIDAQVPPFRGGAAGLFAYDLGLGLENAFAAKAPPIDESDALAIGLYATVLAFDHRDRRCFIIATGLPHDSAAARADAARQEISMWQQRLTGVPHQTLPPPPAAPALAAPPHSNFSKVAYCQAVADLVEHILDGDIFQANLAQCYDARLGADDTA</sequence>
<evidence type="ECO:0000313" key="3">
    <source>
        <dbReference type="Proteomes" id="UP000785783"/>
    </source>
</evidence>
<dbReference type="Proteomes" id="UP000785783">
    <property type="component" value="Unassembled WGS sequence"/>
</dbReference>
<accession>A0A937HNI5</accession>
<dbReference type="EMBL" id="JADHOK010000051">
    <property type="protein sequence ID" value="MBL6761946.1"/>
    <property type="molecule type" value="Genomic_DNA"/>
</dbReference>
<dbReference type="Pfam" id="PF04715">
    <property type="entry name" value="Anth_synt_I_N"/>
    <property type="match status" value="1"/>
</dbReference>
<dbReference type="GO" id="GO:0000162">
    <property type="term" value="P:L-tryptophan biosynthetic process"/>
    <property type="evidence" value="ECO:0007669"/>
    <property type="project" value="TreeGrafter"/>
</dbReference>
<evidence type="ECO:0000313" key="2">
    <source>
        <dbReference type="EMBL" id="MBL6761946.1"/>
    </source>
</evidence>
<proteinExistence type="predicted"/>
<dbReference type="InterPro" id="IPR019999">
    <property type="entry name" value="Anth_synth_I-like"/>
</dbReference>
<dbReference type="Gene3D" id="3.60.120.10">
    <property type="entry name" value="Anthranilate synthase"/>
    <property type="match status" value="1"/>
</dbReference>
<evidence type="ECO:0000259" key="1">
    <source>
        <dbReference type="Pfam" id="PF04715"/>
    </source>
</evidence>
<reference evidence="2" key="1">
    <citation type="submission" date="2020-10" db="EMBL/GenBank/DDBJ databases">
        <title>Microbiome of the Black Sea water column analyzed by genome centric metagenomics.</title>
        <authorList>
            <person name="Cabello-Yeves P.J."/>
            <person name="Callieri C."/>
            <person name="Picazo A."/>
            <person name="Mehrshad M."/>
            <person name="Haro-Moreno J.M."/>
            <person name="Roda-Garcia J."/>
            <person name="Dzembekova N."/>
            <person name="Slabakova V."/>
            <person name="Slabakova N."/>
            <person name="Moncheva S."/>
            <person name="Rodriguez-Valera F."/>
        </authorList>
    </citation>
    <scope>NUCLEOTIDE SEQUENCE</scope>
    <source>
        <strain evidence="2">BS307-5m-G5</strain>
    </source>
</reference>
<protein>
    <recommendedName>
        <fullName evidence="1">Anthranilate synthase component I N-terminal domain-containing protein</fullName>
    </recommendedName>
</protein>
<dbReference type="AlphaFoldDB" id="A0A937HNI5"/>
<dbReference type="InterPro" id="IPR005801">
    <property type="entry name" value="ADC_synthase"/>
</dbReference>